<evidence type="ECO:0000313" key="2">
    <source>
        <dbReference type="Proteomes" id="UP000250235"/>
    </source>
</evidence>
<proteinExistence type="predicted"/>
<sequence length="50" mass="5428">MIDDISQGISYVCNNVVEFGGNPNKRVRALLKGRISAGISCCRKALFKGK</sequence>
<name>A0A2Z7AS64_9LAMI</name>
<dbReference type="OrthoDB" id="6495301at2759"/>
<accession>A0A2Z7AS64</accession>
<reference evidence="1 2" key="1">
    <citation type="journal article" date="2015" name="Proc. Natl. Acad. Sci. U.S.A.">
        <title>The resurrection genome of Boea hygrometrica: A blueprint for survival of dehydration.</title>
        <authorList>
            <person name="Xiao L."/>
            <person name="Yang G."/>
            <person name="Zhang L."/>
            <person name="Yang X."/>
            <person name="Zhao S."/>
            <person name="Ji Z."/>
            <person name="Zhou Q."/>
            <person name="Hu M."/>
            <person name="Wang Y."/>
            <person name="Chen M."/>
            <person name="Xu Y."/>
            <person name="Jin H."/>
            <person name="Xiao X."/>
            <person name="Hu G."/>
            <person name="Bao F."/>
            <person name="Hu Y."/>
            <person name="Wan P."/>
            <person name="Li L."/>
            <person name="Deng X."/>
            <person name="Kuang T."/>
            <person name="Xiang C."/>
            <person name="Zhu J.K."/>
            <person name="Oliver M.J."/>
            <person name="He Y."/>
        </authorList>
    </citation>
    <scope>NUCLEOTIDE SEQUENCE [LARGE SCALE GENOMIC DNA]</scope>
    <source>
        <strain evidence="2">cv. XS01</strain>
    </source>
</reference>
<keyword evidence="2" id="KW-1185">Reference proteome</keyword>
<dbReference type="AlphaFoldDB" id="A0A2Z7AS64"/>
<organism evidence="1 2">
    <name type="scientific">Dorcoceras hygrometricum</name>
    <dbReference type="NCBI Taxonomy" id="472368"/>
    <lineage>
        <taxon>Eukaryota</taxon>
        <taxon>Viridiplantae</taxon>
        <taxon>Streptophyta</taxon>
        <taxon>Embryophyta</taxon>
        <taxon>Tracheophyta</taxon>
        <taxon>Spermatophyta</taxon>
        <taxon>Magnoliopsida</taxon>
        <taxon>eudicotyledons</taxon>
        <taxon>Gunneridae</taxon>
        <taxon>Pentapetalae</taxon>
        <taxon>asterids</taxon>
        <taxon>lamiids</taxon>
        <taxon>Lamiales</taxon>
        <taxon>Gesneriaceae</taxon>
        <taxon>Didymocarpoideae</taxon>
        <taxon>Trichosporeae</taxon>
        <taxon>Loxocarpinae</taxon>
        <taxon>Dorcoceras</taxon>
    </lineage>
</organism>
<dbReference type="Proteomes" id="UP000250235">
    <property type="component" value="Unassembled WGS sequence"/>
</dbReference>
<dbReference type="EMBL" id="KV013391">
    <property type="protein sequence ID" value="KZV23720.1"/>
    <property type="molecule type" value="Genomic_DNA"/>
</dbReference>
<evidence type="ECO:0000313" key="1">
    <source>
        <dbReference type="EMBL" id="KZV23720.1"/>
    </source>
</evidence>
<gene>
    <name evidence="1" type="ORF">F511_07197</name>
</gene>
<protein>
    <submittedName>
        <fullName evidence="1">Isoprenylcysteine alpha-carbonyl methylesterase ICME</fullName>
    </submittedName>
</protein>